<organism evidence="1 2">
    <name type="scientific">Nocardia carnea</name>
    <dbReference type="NCBI Taxonomy" id="37328"/>
    <lineage>
        <taxon>Bacteria</taxon>
        <taxon>Bacillati</taxon>
        <taxon>Actinomycetota</taxon>
        <taxon>Actinomycetes</taxon>
        <taxon>Mycobacteriales</taxon>
        <taxon>Nocardiaceae</taxon>
        <taxon>Nocardia</taxon>
    </lineage>
</organism>
<comment type="caution">
    <text evidence="1">The sequence shown here is derived from an EMBL/GenBank/DDBJ whole genome shotgun (WGS) entry which is preliminary data.</text>
</comment>
<name>A0ABW7TSS2_9NOCA</name>
<reference evidence="1 2" key="1">
    <citation type="submission" date="2024-10" db="EMBL/GenBank/DDBJ databases">
        <title>The Natural Products Discovery Center: Release of the First 8490 Sequenced Strains for Exploring Actinobacteria Biosynthetic Diversity.</title>
        <authorList>
            <person name="Kalkreuter E."/>
            <person name="Kautsar S.A."/>
            <person name="Yang D."/>
            <person name="Bader C.D."/>
            <person name="Teijaro C.N."/>
            <person name="Fluegel L."/>
            <person name="Davis C.M."/>
            <person name="Simpson J.R."/>
            <person name="Lauterbach L."/>
            <person name="Steele A.D."/>
            <person name="Gui C."/>
            <person name="Meng S."/>
            <person name="Li G."/>
            <person name="Viehrig K."/>
            <person name="Ye F."/>
            <person name="Su P."/>
            <person name="Kiefer A.F."/>
            <person name="Nichols A."/>
            <person name="Cepeda A.J."/>
            <person name="Yan W."/>
            <person name="Fan B."/>
            <person name="Jiang Y."/>
            <person name="Adhikari A."/>
            <person name="Zheng C.-J."/>
            <person name="Schuster L."/>
            <person name="Cowan T.M."/>
            <person name="Smanski M.J."/>
            <person name="Chevrette M.G."/>
            <person name="De Carvalho L.P.S."/>
            <person name="Shen B."/>
        </authorList>
    </citation>
    <scope>NUCLEOTIDE SEQUENCE [LARGE SCALE GENOMIC DNA]</scope>
    <source>
        <strain evidence="1 2">NPDC020568</strain>
    </source>
</reference>
<proteinExistence type="predicted"/>
<evidence type="ECO:0000313" key="1">
    <source>
        <dbReference type="EMBL" id="MFI1463252.1"/>
    </source>
</evidence>
<keyword evidence="2" id="KW-1185">Reference proteome</keyword>
<sequence>MSEYIRFQSAVPNRHGRYPGVFAMANGLARNGLLGPADGEWLRVANAYMEIAYPDPTTITPDCYDPHENPGARAWFKGDASDLLEATRGYLDLLDRSGVRWVELRTAHPGRVVHEDAVQVVAVPYTYSGDWPLVSP</sequence>
<dbReference type="EMBL" id="JBIRUQ010000005">
    <property type="protein sequence ID" value="MFI1463252.1"/>
    <property type="molecule type" value="Genomic_DNA"/>
</dbReference>
<dbReference type="RefSeq" id="WP_033243347.1">
    <property type="nucleotide sequence ID" value="NZ_JBIRUQ010000005.1"/>
</dbReference>
<evidence type="ECO:0000313" key="2">
    <source>
        <dbReference type="Proteomes" id="UP001611263"/>
    </source>
</evidence>
<accession>A0ABW7TSS2</accession>
<protein>
    <submittedName>
        <fullName evidence="1">Uncharacterized protein</fullName>
    </submittedName>
</protein>
<dbReference type="GeneID" id="93509757"/>
<gene>
    <name evidence="1" type="ORF">ACH4WX_21250</name>
</gene>
<dbReference type="Proteomes" id="UP001611263">
    <property type="component" value="Unassembled WGS sequence"/>
</dbReference>